<keyword evidence="2" id="KW-1133">Transmembrane helix</keyword>
<accession>A0A0F4GIF8</accession>
<gene>
    <name evidence="3" type="ORF">TI39_contig523g00002</name>
</gene>
<comment type="similarity">
    <text evidence="1">Belongs to the ustYa family.</text>
</comment>
<name>A0A0F4GIF8_9PEZI</name>
<dbReference type="OrthoDB" id="3647516at2759"/>
<dbReference type="Proteomes" id="UP000033647">
    <property type="component" value="Unassembled WGS sequence"/>
</dbReference>
<dbReference type="PANTHER" id="PTHR33365">
    <property type="entry name" value="YALI0B05434P"/>
    <property type="match status" value="1"/>
</dbReference>
<proteinExistence type="inferred from homology"/>
<evidence type="ECO:0000313" key="4">
    <source>
        <dbReference type="Proteomes" id="UP000033647"/>
    </source>
</evidence>
<sequence>MWQSRTGYEKVLLDEDTATLGGKGSSRTFGSHAYQSIFFFFNLGLFMTSVLIIWISTIQGSCSSRSTNELLKQTSTRSPIFDRLDFQFEYKQMNATLLASPRDEIFRGEPSPEVDRAWNRIANTKPIALSKEELLVAGLDPSKTVKFPESYGLGEAYAARIDVFHQLHCLDALRQQAYHNEHKHVRRGQQKTTPKMHDAHLSHCIYYLLQNIMCQASVDVYPHVWTDTLAQPYPDFNTVKKCRNFDAILGWQETNGLDEHEFYKLRRPEEFGPPLYMSEAFKELWRGTDSYNEEADLHHGEHIG</sequence>
<dbReference type="AlphaFoldDB" id="A0A0F4GIF8"/>
<keyword evidence="4" id="KW-1185">Reference proteome</keyword>
<feature type="transmembrane region" description="Helical" evidence="2">
    <location>
        <begin position="37"/>
        <end position="56"/>
    </location>
</feature>
<reference evidence="3 4" key="1">
    <citation type="submission" date="2015-03" db="EMBL/GenBank/DDBJ databases">
        <title>RNA-seq based gene annotation and comparative genomics of four Zymoseptoria species reveal species-specific pathogenicity related genes and transposable element activity.</title>
        <authorList>
            <person name="Grandaubert J."/>
            <person name="Bhattacharyya A."/>
            <person name="Stukenbrock E.H."/>
        </authorList>
    </citation>
    <scope>NUCLEOTIDE SEQUENCE [LARGE SCALE GENOMIC DNA]</scope>
    <source>
        <strain evidence="3 4">Zb18110</strain>
    </source>
</reference>
<dbReference type="STRING" id="1047168.A0A0F4GIF8"/>
<organism evidence="3 4">
    <name type="scientific">Zymoseptoria brevis</name>
    <dbReference type="NCBI Taxonomy" id="1047168"/>
    <lineage>
        <taxon>Eukaryota</taxon>
        <taxon>Fungi</taxon>
        <taxon>Dikarya</taxon>
        <taxon>Ascomycota</taxon>
        <taxon>Pezizomycotina</taxon>
        <taxon>Dothideomycetes</taxon>
        <taxon>Dothideomycetidae</taxon>
        <taxon>Mycosphaerellales</taxon>
        <taxon>Mycosphaerellaceae</taxon>
        <taxon>Zymoseptoria</taxon>
    </lineage>
</organism>
<evidence type="ECO:0000313" key="3">
    <source>
        <dbReference type="EMBL" id="KJX97224.1"/>
    </source>
</evidence>
<protein>
    <submittedName>
        <fullName evidence="3">Uncharacterized protein</fullName>
    </submittedName>
</protein>
<dbReference type="EMBL" id="LAFY01000515">
    <property type="protein sequence ID" value="KJX97224.1"/>
    <property type="molecule type" value="Genomic_DNA"/>
</dbReference>
<keyword evidence="2" id="KW-0812">Transmembrane</keyword>
<dbReference type="GO" id="GO:0043386">
    <property type="term" value="P:mycotoxin biosynthetic process"/>
    <property type="evidence" value="ECO:0007669"/>
    <property type="project" value="InterPro"/>
</dbReference>
<dbReference type="InterPro" id="IPR021765">
    <property type="entry name" value="UstYa-like"/>
</dbReference>
<dbReference type="PANTHER" id="PTHR33365:SF14">
    <property type="entry name" value="TAT PATHWAY SIGNAL SEQUENCE"/>
    <property type="match status" value="1"/>
</dbReference>
<dbReference type="Pfam" id="PF11807">
    <property type="entry name" value="UstYa"/>
    <property type="match status" value="1"/>
</dbReference>
<evidence type="ECO:0000256" key="1">
    <source>
        <dbReference type="ARBA" id="ARBA00035112"/>
    </source>
</evidence>
<keyword evidence="2" id="KW-0472">Membrane</keyword>
<comment type="caution">
    <text evidence="3">The sequence shown here is derived from an EMBL/GenBank/DDBJ whole genome shotgun (WGS) entry which is preliminary data.</text>
</comment>
<evidence type="ECO:0000256" key="2">
    <source>
        <dbReference type="SAM" id="Phobius"/>
    </source>
</evidence>